<organism evidence="7 8">
    <name type="scientific">Aaosphaeria arxii CBS 175.79</name>
    <dbReference type="NCBI Taxonomy" id="1450172"/>
    <lineage>
        <taxon>Eukaryota</taxon>
        <taxon>Fungi</taxon>
        <taxon>Dikarya</taxon>
        <taxon>Ascomycota</taxon>
        <taxon>Pezizomycotina</taxon>
        <taxon>Dothideomycetes</taxon>
        <taxon>Pleosporomycetidae</taxon>
        <taxon>Pleosporales</taxon>
        <taxon>Pleosporales incertae sedis</taxon>
        <taxon>Aaosphaeria</taxon>
    </lineage>
</organism>
<dbReference type="InterPro" id="IPR036259">
    <property type="entry name" value="MFS_trans_sf"/>
</dbReference>
<evidence type="ECO:0000256" key="4">
    <source>
        <dbReference type="ARBA" id="ARBA00023136"/>
    </source>
</evidence>
<dbReference type="Gene3D" id="1.20.1250.20">
    <property type="entry name" value="MFS general substrate transporter like domains"/>
    <property type="match status" value="1"/>
</dbReference>
<evidence type="ECO:0000256" key="5">
    <source>
        <dbReference type="SAM" id="Phobius"/>
    </source>
</evidence>
<feature type="transmembrane region" description="Helical" evidence="5">
    <location>
        <begin position="168"/>
        <end position="188"/>
    </location>
</feature>
<keyword evidence="8" id="KW-1185">Reference proteome</keyword>
<gene>
    <name evidence="7" type="ORF">BU24DRAFT_472337</name>
</gene>
<feature type="transmembrane region" description="Helical" evidence="5">
    <location>
        <begin position="443"/>
        <end position="463"/>
    </location>
</feature>
<evidence type="ECO:0000256" key="2">
    <source>
        <dbReference type="ARBA" id="ARBA00022692"/>
    </source>
</evidence>
<feature type="transmembrane region" description="Helical" evidence="5">
    <location>
        <begin position="109"/>
        <end position="131"/>
    </location>
</feature>
<feature type="transmembrane region" description="Helical" evidence="5">
    <location>
        <begin position="137"/>
        <end position="156"/>
    </location>
</feature>
<dbReference type="Proteomes" id="UP000799778">
    <property type="component" value="Unassembled WGS sequence"/>
</dbReference>
<dbReference type="PANTHER" id="PTHR23502">
    <property type="entry name" value="MAJOR FACILITATOR SUPERFAMILY"/>
    <property type="match status" value="1"/>
</dbReference>
<dbReference type="PANTHER" id="PTHR23502:SF74">
    <property type="entry name" value="MAJOR FACILITATOR SUPERFAMILY (MFS) PROFILE DOMAIN-CONTAINING PROTEIN"/>
    <property type="match status" value="1"/>
</dbReference>
<feature type="transmembrane region" description="Helical" evidence="5">
    <location>
        <begin position="308"/>
        <end position="329"/>
    </location>
</feature>
<protein>
    <submittedName>
        <fullName evidence="7">MFS general substrate transporter</fullName>
    </submittedName>
</protein>
<dbReference type="PROSITE" id="PS50850">
    <property type="entry name" value="MFS"/>
    <property type="match status" value="1"/>
</dbReference>
<keyword evidence="4 5" id="KW-0472">Membrane</keyword>
<dbReference type="GeneID" id="54290133"/>
<feature type="transmembrane region" description="Helical" evidence="5">
    <location>
        <begin position="378"/>
        <end position="398"/>
    </location>
</feature>
<feature type="transmembrane region" description="Helical" evidence="5">
    <location>
        <begin position="419"/>
        <end position="437"/>
    </location>
</feature>
<feature type="transmembrane region" description="Helical" evidence="5">
    <location>
        <begin position="200"/>
        <end position="226"/>
    </location>
</feature>
<dbReference type="AlphaFoldDB" id="A0A6A5XDU4"/>
<dbReference type="GO" id="GO:0005886">
    <property type="term" value="C:plasma membrane"/>
    <property type="evidence" value="ECO:0007669"/>
    <property type="project" value="TreeGrafter"/>
</dbReference>
<name>A0A6A5XDU4_9PLEO</name>
<sequence length="486" mass="53258">MVNQLSLNCILPKVAAKSGQDAILPFESHLDPTKFSWTTKLLVVVAGFTCTFNGNLGSSMPAGALDAISSHFGVTEKLKLTLLNSLYMVGYVVGPVVFGPLSECIGRRVVLMGTFLGYLVFMLACSVAPVYEVLLVFRLLCGINAAAATTVISGLYADILDDPSQRGFALAIYMTITTTGPLIGPLISGFSSQISWRWPFWIAPMIAAPGLPIVLLLPETFAPVLYNKHIRRRVARNGPSSEFAVETPHVFDVHKIFLRPFTLMMTEPILLLTSVYLALAYAITYLMFQAYPILFQEFYGLSPGLSGVAYVPMILGALVSLGVFYLFTWHYDHAAAAGKRWAQREIYRRLPMACIASPSMVISLVWLGWTSWHSVSPIVPAIGGFFFTFGYQLLFMGMGNYITDVFRQYSASAQAASSMTRSAGAVLLPLAAGPMYAKLGIHWAPSLLGLFTLIMGIIPFAFIRYGDALAKRSKYAREVYNMTLDS</sequence>
<dbReference type="RefSeq" id="XP_033379531.1">
    <property type="nucleotide sequence ID" value="XM_033532736.1"/>
</dbReference>
<feature type="transmembrane region" description="Helical" evidence="5">
    <location>
        <begin position="269"/>
        <end position="288"/>
    </location>
</feature>
<evidence type="ECO:0000256" key="3">
    <source>
        <dbReference type="ARBA" id="ARBA00022989"/>
    </source>
</evidence>
<keyword evidence="2 5" id="KW-0812">Transmembrane</keyword>
<feature type="transmembrane region" description="Helical" evidence="5">
    <location>
        <begin position="82"/>
        <end position="102"/>
    </location>
</feature>
<feature type="domain" description="Major facilitator superfamily (MFS) profile" evidence="6">
    <location>
        <begin position="39"/>
        <end position="467"/>
    </location>
</feature>
<dbReference type="InterPro" id="IPR011701">
    <property type="entry name" value="MFS"/>
</dbReference>
<dbReference type="EMBL" id="ML978075">
    <property type="protein sequence ID" value="KAF2011192.1"/>
    <property type="molecule type" value="Genomic_DNA"/>
</dbReference>
<dbReference type="Pfam" id="PF07690">
    <property type="entry name" value="MFS_1"/>
    <property type="match status" value="1"/>
</dbReference>
<proteinExistence type="predicted"/>
<feature type="transmembrane region" description="Helical" evidence="5">
    <location>
        <begin position="350"/>
        <end position="372"/>
    </location>
</feature>
<evidence type="ECO:0000259" key="6">
    <source>
        <dbReference type="PROSITE" id="PS50850"/>
    </source>
</evidence>
<dbReference type="InterPro" id="IPR020846">
    <property type="entry name" value="MFS_dom"/>
</dbReference>
<accession>A0A6A5XDU4</accession>
<comment type="subcellular location">
    <subcellularLocation>
        <location evidence="1">Membrane</location>
        <topology evidence="1">Multi-pass membrane protein</topology>
    </subcellularLocation>
</comment>
<reference evidence="7" key="1">
    <citation type="journal article" date="2020" name="Stud. Mycol.">
        <title>101 Dothideomycetes genomes: a test case for predicting lifestyles and emergence of pathogens.</title>
        <authorList>
            <person name="Haridas S."/>
            <person name="Albert R."/>
            <person name="Binder M."/>
            <person name="Bloem J."/>
            <person name="Labutti K."/>
            <person name="Salamov A."/>
            <person name="Andreopoulos B."/>
            <person name="Baker S."/>
            <person name="Barry K."/>
            <person name="Bills G."/>
            <person name="Bluhm B."/>
            <person name="Cannon C."/>
            <person name="Castanera R."/>
            <person name="Culley D."/>
            <person name="Daum C."/>
            <person name="Ezra D."/>
            <person name="Gonzalez J."/>
            <person name="Henrissat B."/>
            <person name="Kuo A."/>
            <person name="Liang C."/>
            <person name="Lipzen A."/>
            <person name="Lutzoni F."/>
            <person name="Magnuson J."/>
            <person name="Mondo S."/>
            <person name="Nolan M."/>
            <person name="Ohm R."/>
            <person name="Pangilinan J."/>
            <person name="Park H.-J."/>
            <person name="Ramirez L."/>
            <person name="Alfaro M."/>
            <person name="Sun H."/>
            <person name="Tritt A."/>
            <person name="Yoshinaga Y."/>
            <person name="Zwiers L.-H."/>
            <person name="Turgeon B."/>
            <person name="Goodwin S."/>
            <person name="Spatafora J."/>
            <person name="Crous P."/>
            <person name="Grigoriev I."/>
        </authorList>
    </citation>
    <scope>NUCLEOTIDE SEQUENCE</scope>
    <source>
        <strain evidence="7">CBS 175.79</strain>
    </source>
</reference>
<keyword evidence="3 5" id="KW-1133">Transmembrane helix</keyword>
<evidence type="ECO:0000256" key="1">
    <source>
        <dbReference type="ARBA" id="ARBA00004141"/>
    </source>
</evidence>
<dbReference type="GO" id="GO:0022857">
    <property type="term" value="F:transmembrane transporter activity"/>
    <property type="evidence" value="ECO:0007669"/>
    <property type="project" value="InterPro"/>
</dbReference>
<dbReference type="OrthoDB" id="5141738at2759"/>
<dbReference type="SUPFAM" id="SSF103473">
    <property type="entry name" value="MFS general substrate transporter"/>
    <property type="match status" value="1"/>
</dbReference>
<evidence type="ECO:0000313" key="7">
    <source>
        <dbReference type="EMBL" id="KAF2011192.1"/>
    </source>
</evidence>
<evidence type="ECO:0000313" key="8">
    <source>
        <dbReference type="Proteomes" id="UP000799778"/>
    </source>
</evidence>